<dbReference type="InterPro" id="IPR012338">
    <property type="entry name" value="Beta-lactam/transpept-like"/>
</dbReference>
<dbReference type="EMBL" id="RJTM01000027">
    <property type="protein sequence ID" value="RNL91312.1"/>
    <property type="molecule type" value="Genomic_DNA"/>
</dbReference>
<dbReference type="InterPro" id="IPR050491">
    <property type="entry name" value="AmpC-like"/>
</dbReference>
<dbReference type="OrthoDB" id="9793489at2"/>
<dbReference type="GO" id="GO:0016787">
    <property type="term" value="F:hydrolase activity"/>
    <property type="evidence" value="ECO:0007669"/>
    <property type="project" value="UniProtKB-KW"/>
</dbReference>
<accession>A0A3N0EU64</accession>
<dbReference type="Gene3D" id="3.40.710.10">
    <property type="entry name" value="DD-peptidase/beta-lactamase superfamily"/>
    <property type="match status" value="1"/>
</dbReference>
<protein>
    <submittedName>
        <fullName evidence="2">Class A beta-lactamase-related serine hydrolase</fullName>
    </submittedName>
</protein>
<evidence type="ECO:0000313" key="3">
    <source>
        <dbReference type="Proteomes" id="UP000267469"/>
    </source>
</evidence>
<sequence>MKNIFFLLAIISFIGCKNKTKEKDENTVSDPVWLSMNRNADSLLLDPKINAVSIGIYKDGKTYTGHYGELDKEKGNPPTDSTIYEIASVSKTFAGILVARAVMDDTLDLEEDIRKYLRDDYPNLEYKGKPIKIKHLITHTSRLPKFLPDSINVLFEHIDENLPFNIYKVEKNTIDKSFYRTCTLLL</sequence>
<keyword evidence="2" id="KW-0378">Hydrolase</keyword>
<gene>
    <name evidence="2" type="ORF">ED312_04660</name>
</gene>
<keyword evidence="3" id="KW-1185">Reference proteome</keyword>
<reference evidence="2 3" key="1">
    <citation type="submission" date="2018-10" db="EMBL/GenBank/DDBJ databases">
        <title>Sinomicrobium pectinilyticum sp. nov., a pectinase-producing bacterium isolated from alkaline and saline soil, and emended description of the genus Sinomicrobium.</title>
        <authorList>
            <person name="Cheng B."/>
            <person name="Li C."/>
            <person name="Lai Q."/>
            <person name="Du M."/>
            <person name="Shao Z."/>
            <person name="Xu P."/>
            <person name="Yang C."/>
        </authorList>
    </citation>
    <scope>NUCLEOTIDE SEQUENCE [LARGE SCALE GENOMIC DNA]</scope>
    <source>
        <strain evidence="2 3">5DNS001</strain>
    </source>
</reference>
<dbReference type="PANTHER" id="PTHR46825">
    <property type="entry name" value="D-ALANYL-D-ALANINE-CARBOXYPEPTIDASE/ENDOPEPTIDASE AMPH"/>
    <property type="match status" value="1"/>
</dbReference>
<evidence type="ECO:0000259" key="1">
    <source>
        <dbReference type="Pfam" id="PF00144"/>
    </source>
</evidence>
<dbReference type="PANTHER" id="PTHR46825:SF9">
    <property type="entry name" value="BETA-LACTAMASE-RELATED DOMAIN-CONTAINING PROTEIN"/>
    <property type="match status" value="1"/>
</dbReference>
<proteinExistence type="predicted"/>
<organism evidence="2 3">
    <name type="scientific">Sinomicrobium pectinilyticum</name>
    <dbReference type="NCBI Taxonomy" id="1084421"/>
    <lineage>
        <taxon>Bacteria</taxon>
        <taxon>Pseudomonadati</taxon>
        <taxon>Bacteroidota</taxon>
        <taxon>Flavobacteriia</taxon>
        <taxon>Flavobacteriales</taxon>
        <taxon>Flavobacteriaceae</taxon>
        <taxon>Sinomicrobium</taxon>
    </lineage>
</organism>
<dbReference type="RefSeq" id="WP_123214851.1">
    <property type="nucleotide sequence ID" value="NZ_RJTM01000027.1"/>
</dbReference>
<dbReference type="InterPro" id="IPR001466">
    <property type="entry name" value="Beta-lactam-related"/>
</dbReference>
<dbReference type="Pfam" id="PF00144">
    <property type="entry name" value="Beta-lactamase"/>
    <property type="match status" value="1"/>
</dbReference>
<name>A0A3N0EU64_SINP1</name>
<evidence type="ECO:0000313" key="2">
    <source>
        <dbReference type="EMBL" id="RNL91312.1"/>
    </source>
</evidence>
<dbReference type="PROSITE" id="PS51257">
    <property type="entry name" value="PROKAR_LIPOPROTEIN"/>
    <property type="match status" value="1"/>
</dbReference>
<dbReference type="Proteomes" id="UP000267469">
    <property type="component" value="Unassembled WGS sequence"/>
</dbReference>
<feature type="domain" description="Beta-lactamase-related" evidence="1">
    <location>
        <begin position="47"/>
        <end position="148"/>
    </location>
</feature>
<dbReference type="SUPFAM" id="SSF56601">
    <property type="entry name" value="beta-lactamase/transpeptidase-like"/>
    <property type="match status" value="1"/>
</dbReference>
<comment type="caution">
    <text evidence="2">The sequence shown here is derived from an EMBL/GenBank/DDBJ whole genome shotgun (WGS) entry which is preliminary data.</text>
</comment>
<dbReference type="AlphaFoldDB" id="A0A3N0EU64"/>